<name>A0ABW4JE39_9BACL</name>
<evidence type="ECO:0000313" key="1">
    <source>
        <dbReference type="EMBL" id="MFD1673583.1"/>
    </source>
</evidence>
<dbReference type="Proteomes" id="UP001597079">
    <property type="component" value="Unassembled WGS sequence"/>
</dbReference>
<protein>
    <recommendedName>
        <fullName evidence="3">DNA polymerase III subunit delta</fullName>
    </recommendedName>
</protein>
<dbReference type="RefSeq" id="WP_377941033.1">
    <property type="nucleotide sequence ID" value="NZ_JBHUCX010000008.1"/>
</dbReference>
<evidence type="ECO:0000313" key="2">
    <source>
        <dbReference type="Proteomes" id="UP001597079"/>
    </source>
</evidence>
<dbReference type="EMBL" id="JBHUCX010000008">
    <property type="protein sequence ID" value="MFD1673583.1"/>
    <property type="molecule type" value="Genomic_DNA"/>
</dbReference>
<proteinExistence type="predicted"/>
<dbReference type="Pfam" id="PF13177">
    <property type="entry name" value="DNA_pol3_delta2"/>
    <property type="match status" value="1"/>
</dbReference>
<sequence>MDVQHALMSPTEFDMPESVLDALVHGHLAHASLFIGTADVTEKAVRWLAQAILCEGDVRPCGACSSCIKFLADAHPDFFATSGTKVRTNDVEQLQSWLTVRGHQGKKVYALFGADSMTSVAANRMLKTLEEPEPHVYALLTAVQRHTVLSTIRSRCFTHTIHEKGAWPQADYQVVPFVHEALNPPENSSFDGFIDKMVRWTEMWLVERQPALILATKWQAFCGEISAEDSLTLLVEWLRDILYTRIGQSHIRFRTWESQVSHISPILDVRQWTRAIEIVLDSRQRLQSHVAALLNFEQMCIRLREDLS</sequence>
<dbReference type="SUPFAM" id="SSF52540">
    <property type="entry name" value="P-loop containing nucleoside triphosphate hydrolases"/>
    <property type="match status" value="1"/>
</dbReference>
<organism evidence="1 2">
    <name type="scientific">Alicyclobacillus fodiniaquatilis</name>
    <dbReference type="NCBI Taxonomy" id="1661150"/>
    <lineage>
        <taxon>Bacteria</taxon>
        <taxon>Bacillati</taxon>
        <taxon>Bacillota</taxon>
        <taxon>Bacilli</taxon>
        <taxon>Bacillales</taxon>
        <taxon>Alicyclobacillaceae</taxon>
        <taxon>Alicyclobacillus</taxon>
    </lineage>
</organism>
<keyword evidence="2" id="KW-1185">Reference proteome</keyword>
<accession>A0ABW4JE39</accession>
<reference evidence="2" key="1">
    <citation type="journal article" date="2019" name="Int. J. Syst. Evol. Microbiol.">
        <title>The Global Catalogue of Microorganisms (GCM) 10K type strain sequencing project: providing services to taxonomists for standard genome sequencing and annotation.</title>
        <authorList>
            <consortium name="The Broad Institute Genomics Platform"/>
            <consortium name="The Broad Institute Genome Sequencing Center for Infectious Disease"/>
            <person name="Wu L."/>
            <person name="Ma J."/>
        </authorList>
    </citation>
    <scope>NUCLEOTIDE SEQUENCE [LARGE SCALE GENOMIC DNA]</scope>
    <source>
        <strain evidence="2">CGMCC 1.12286</strain>
    </source>
</reference>
<comment type="caution">
    <text evidence="1">The sequence shown here is derived from an EMBL/GenBank/DDBJ whole genome shotgun (WGS) entry which is preliminary data.</text>
</comment>
<dbReference type="Gene3D" id="3.40.50.300">
    <property type="entry name" value="P-loop containing nucleotide triphosphate hydrolases"/>
    <property type="match status" value="1"/>
</dbReference>
<gene>
    <name evidence="1" type="ORF">ACFSB2_02520</name>
</gene>
<dbReference type="InterPro" id="IPR027417">
    <property type="entry name" value="P-loop_NTPase"/>
</dbReference>
<evidence type="ECO:0008006" key="3">
    <source>
        <dbReference type="Google" id="ProtNLM"/>
    </source>
</evidence>